<evidence type="ECO:0000313" key="1">
    <source>
        <dbReference type="EMBL" id="MBB3159122.1"/>
    </source>
</evidence>
<organism evidence="1 2">
    <name type="scientific">Microbacterium proteolyticum</name>
    <dbReference type="NCBI Taxonomy" id="1572644"/>
    <lineage>
        <taxon>Bacteria</taxon>
        <taxon>Bacillati</taxon>
        <taxon>Actinomycetota</taxon>
        <taxon>Actinomycetes</taxon>
        <taxon>Micrococcales</taxon>
        <taxon>Microbacteriaceae</taxon>
        <taxon>Microbacterium</taxon>
    </lineage>
</organism>
<reference evidence="1 2" key="1">
    <citation type="submission" date="2020-08" db="EMBL/GenBank/DDBJ databases">
        <title>Genomic Encyclopedia of Type Strains, Phase III (KMG-III): the genomes of soil and plant-associated and newly described type strains.</title>
        <authorList>
            <person name="Whitman W."/>
        </authorList>
    </citation>
    <scope>NUCLEOTIDE SEQUENCE [LARGE SCALE GENOMIC DNA]</scope>
    <source>
        <strain evidence="1 2">CECT 8356</strain>
    </source>
</reference>
<dbReference type="Proteomes" id="UP000543579">
    <property type="component" value="Unassembled WGS sequence"/>
</dbReference>
<comment type="caution">
    <text evidence="1">The sequence shown here is derived from an EMBL/GenBank/DDBJ whole genome shotgun (WGS) entry which is preliminary data.</text>
</comment>
<evidence type="ECO:0000313" key="2">
    <source>
        <dbReference type="Proteomes" id="UP000543579"/>
    </source>
</evidence>
<dbReference type="AlphaFoldDB" id="A0A7W5CK37"/>
<gene>
    <name evidence="1" type="ORF">FHS07_002840</name>
</gene>
<sequence>MQLYDPFGQPLDMSTLALGTGVANEFGSVSGTTGWHQGAQKLTEALESTLVIEMGARLYVPALGRFLQVDPVEGGVDNDYVWPTDPIGKHDLTGKMSADSLVRYARKGHLVLSPSVVLAPTPGKKYERQLNTSGGRTHTFTLSYVDSRERWKASFTSPVEVVGRQRTQIPTYEQLIPAISRVLDTPSIHQQWDCHNIGSSVEAAFGNGTWDLETGRSDNPAWMAAGFEKMLQNRLPGYMCGWD</sequence>
<dbReference type="EMBL" id="JACHXY010000003">
    <property type="protein sequence ID" value="MBB3159122.1"/>
    <property type="molecule type" value="Genomic_DNA"/>
</dbReference>
<dbReference type="Gene3D" id="2.180.10.10">
    <property type="entry name" value="RHS repeat-associated core"/>
    <property type="match status" value="1"/>
</dbReference>
<accession>A0A7W5CK37</accession>
<protein>
    <submittedName>
        <fullName evidence="1">RHS repeat-associated protein</fullName>
    </submittedName>
</protein>
<proteinExistence type="predicted"/>
<dbReference type="RefSeq" id="WP_183420515.1">
    <property type="nucleotide sequence ID" value="NZ_JACHXY010000003.1"/>
</dbReference>
<name>A0A7W5CK37_9MICO</name>